<reference evidence="17" key="1">
    <citation type="submission" date="2019-12" db="EMBL/GenBank/DDBJ databases">
        <title>Ruegeria JWLKs population differentiation of coral mucus and skeleton niches.</title>
        <authorList>
            <person name="Luo D."/>
        </authorList>
    </citation>
    <scope>NUCLEOTIDE SEQUENCE</scope>
    <source>
        <strain evidence="17">HKCCD6181</strain>
    </source>
</reference>
<dbReference type="NCBIfam" id="TIGR00052">
    <property type="entry name" value="nudix-type nucleoside diphosphatase, YffH/AdpP family"/>
    <property type="match status" value="1"/>
</dbReference>
<evidence type="ECO:0000256" key="10">
    <source>
        <dbReference type="ARBA" id="ARBA00030308"/>
    </source>
</evidence>
<dbReference type="SUPFAM" id="SSF110857">
    <property type="entry name" value="Gamma-glutamyl cyclotransferase-like"/>
    <property type="match status" value="1"/>
</dbReference>
<dbReference type="InterPro" id="IPR020084">
    <property type="entry name" value="NUDIX_hydrolase_CS"/>
</dbReference>
<dbReference type="InterPro" id="IPR013024">
    <property type="entry name" value="GGCT-like"/>
</dbReference>
<dbReference type="PROSITE" id="PS51462">
    <property type="entry name" value="NUDIX"/>
    <property type="match status" value="1"/>
</dbReference>
<name>A0AA91BSS7_9RHOB</name>
<evidence type="ECO:0000313" key="18">
    <source>
        <dbReference type="Proteomes" id="UP000597886"/>
    </source>
</evidence>
<dbReference type="Pfam" id="PF00293">
    <property type="entry name" value="NUDIX"/>
    <property type="match status" value="1"/>
</dbReference>
<keyword evidence="7 13" id="KW-0460">Magnesium</keyword>
<dbReference type="Gene3D" id="3.10.490.10">
    <property type="entry name" value="Gamma-glutamyl cyclotransferase-like"/>
    <property type="match status" value="1"/>
</dbReference>
<protein>
    <recommendedName>
        <fullName evidence="4">ADP-ribose pyrophosphatase</fullName>
        <ecNumber evidence="3">3.6.1.13</ecNumber>
    </recommendedName>
    <alternativeName>
        <fullName evidence="9">ADP-ribose diphosphatase</fullName>
    </alternativeName>
    <alternativeName>
        <fullName evidence="11">ADP-ribose phosphohydrolase</fullName>
    </alternativeName>
    <alternativeName>
        <fullName evidence="10">Adenosine diphosphoribose pyrophosphatase</fullName>
    </alternativeName>
</protein>
<dbReference type="PANTHER" id="PTHR11839">
    <property type="entry name" value="UDP/ADP-SUGAR PYROPHOSPHATASE"/>
    <property type="match status" value="1"/>
</dbReference>
<evidence type="ECO:0000256" key="1">
    <source>
        <dbReference type="ARBA" id="ARBA00001946"/>
    </source>
</evidence>
<dbReference type="PANTHER" id="PTHR11839:SF5">
    <property type="entry name" value="ADP-RIBOSE PYROPHOSPHATASE"/>
    <property type="match status" value="1"/>
</dbReference>
<evidence type="ECO:0000256" key="14">
    <source>
        <dbReference type="PIRSR" id="PIRSR604385-3"/>
    </source>
</evidence>
<evidence type="ECO:0000256" key="4">
    <source>
        <dbReference type="ARBA" id="ARBA00013297"/>
    </source>
</evidence>
<dbReference type="InterPro" id="IPR004385">
    <property type="entry name" value="NDP_pyrophosphatase"/>
</dbReference>
<comment type="function">
    <text evidence="8">Acts on ADP-mannose and ADP-glucose as well as ADP-ribose. Prevents glycogen biosynthesis. The reaction catalyzed by this enzyme is a limiting step of the gluconeogenic process.</text>
</comment>
<dbReference type="GO" id="GO:0046872">
    <property type="term" value="F:metal ion binding"/>
    <property type="evidence" value="ECO:0007669"/>
    <property type="project" value="UniProtKB-KW"/>
</dbReference>
<evidence type="ECO:0000313" key="17">
    <source>
        <dbReference type="EMBL" id="NOE17353.1"/>
    </source>
</evidence>
<evidence type="ECO:0000256" key="6">
    <source>
        <dbReference type="ARBA" id="ARBA00022801"/>
    </source>
</evidence>
<keyword evidence="6 15" id="KW-0378">Hydrolase</keyword>
<dbReference type="PRINTS" id="PR00502">
    <property type="entry name" value="NUDIXFAMILY"/>
</dbReference>
<dbReference type="Gene3D" id="3.90.79.10">
    <property type="entry name" value="Nucleoside Triphosphate Pyrophosphohydrolase"/>
    <property type="match status" value="1"/>
</dbReference>
<dbReference type="RefSeq" id="WP_171328646.1">
    <property type="nucleotide sequence ID" value="NZ_WVRA01000001.1"/>
</dbReference>
<dbReference type="InterPro" id="IPR000086">
    <property type="entry name" value="NUDIX_hydrolase_dom"/>
</dbReference>
<evidence type="ECO:0000256" key="5">
    <source>
        <dbReference type="ARBA" id="ARBA00022723"/>
    </source>
</evidence>
<dbReference type="GO" id="GO:0019144">
    <property type="term" value="F:ADP-sugar diphosphatase activity"/>
    <property type="evidence" value="ECO:0007669"/>
    <property type="project" value="TreeGrafter"/>
</dbReference>
<evidence type="ECO:0000256" key="3">
    <source>
        <dbReference type="ARBA" id="ARBA00012453"/>
    </source>
</evidence>
<dbReference type="PROSITE" id="PS00893">
    <property type="entry name" value="NUDIX_BOX"/>
    <property type="match status" value="1"/>
</dbReference>
<sequence length="371" mass="41622">MSDLFFYGTLRYLPLLQRVLGRPLSEITFHAAKLCDHAVHAVQGQDFPMILPVKGAAAEGLLVQGLSSDDLARLAYYEGSFDYDLKSLKVILEDGGEAQAQVFFPTPGAWQPGELWSLQGWADKLGEVTALAAEEEMAYFGKVDPKTMARSVRAIQTRAWAKIMAKQRRTGDPRNIAEDVIVHRHERVYVDYFGMEEIDLQHRQHDGSMGPVLHRGGLMQGSAVSVLPYDPIRDTVLLVEQFRPPVFLIDDPEPWLWEAVAGMIDPGETPEQTAHREAMEEAGVRFDRLEYAGGAYSSSGSSTGFMYLYVGLGNLTQTTITGGLDTEGEDIRSRILPFDEFIDMTDRHLFKDLQLVSLAYWLARHRDRLRA</sequence>
<keyword evidence="5 13" id="KW-0479">Metal-binding</keyword>
<comment type="cofactor">
    <cofactor evidence="1 13">
        <name>Mg(2+)</name>
        <dbReference type="ChEBI" id="CHEBI:18420"/>
    </cofactor>
</comment>
<proteinExistence type="inferred from homology"/>
<evidence type="ECO:0000256" key="8">
    <source>
        <dbReference type="ARBA" id="ARBA00025164"/>
    </source>
</evidence>
<evidence type="ECO:0000256" key="9">
    <source>
        <dbReference type="ARBA" id="ARBA00030162"/>
    </source>
</evidence>
<feature type="binding site" evidence="13">
    <location>
        <position position="281"/>
    </location>
    <ligand>
        <name>Mg(2+)</name>
        <dbReference type="ChEBI" id="CHEBI:18420"/>
        <label>1</label>
    </ligand>
</feature>
<dbReference type="GO" id="GO:0047631">
    <property type="term" value="F:ADP-ribose diphosphatase activity"/>
    <property type="evidence" value="ECO:0007669"/>
    <property type="project" value="UniProtKB-EC"/>
</dbReference>
<feature type="short sequence motif" description="Nudix box" evidence="14">
    <location>
        <begin position="262"/>
        <end position="284"/>
    </location>
</feature>
<evidence type="ECO:0000256" key="7">
    <source>
        <dbReference type="ARBA" id="ARBA00022842"/>
    </source>
</evidence>
<gene>
    <name evidence="17" type="ORF">GS634_04365</name>
</gene>
<evidence type="ECO:0000256" key="15">
    <source>
        <dbReference type="RuleBase" id="RU003476"/>
    </source>
</evidence>
<evidence type="ECO:0000256" key="12">
    <source>
        <dbReference type="ARBA" id="ARBA00049546"/>
    </source>
</evidence>
<dbReference type="InterPro" id="IPR009288">
    <property type="entry name" value="AIG2-like_dom"/>
</dbReference>
<dbReference type="GO" id="GO:0006753">
    <property type="term" value="P:nucleoside phosphate metabolic process"/>
    <property type="evidence" value="ECO:0007669"/>
    <property type="project" value="TreeGrafter"/>
</dbReference>
<dbReference type="EMBL" id="WVRA01000001">
    <property type="protein sequence ID" value="NOE17353.1"/>
    <property type="molecule type" value="Genomic_DNA"/>
</dbReference>
<dbReference type="InterPro" id="IPR020476">
    <property type="entry name" value="Nudix_hydrolase"/>
</dbReference>
<dbReference type="Pfam" id="PF06094">
    <property type="entry name" value="GGACT"/>
    <property type="match status" value="1"/>
</dbReference>
<comment type="caution">
    <text evidence="17">The sequence shown here is derived from an EMBL/GenBank/DDBJ whole genome shotgun (WGS) entry which is preliminary data.</text>
</comment>
<comment type="similarity">
    <text evidence="2">Belongs to the Nudix hydrolase family. NudF subfamily.</text>
</comment>
<dbReference type="Proteomes" id="UP000597886">
    <property type="component" value="Unassembled WGS sequence"/>
</dbReference>
<feature type="binding site" evidence="13">
    <location>
        <position position="329"/>
    </location>
    <ligand>
        <name>Mg(2+)</name>
        <dbReference type="ChEBI" id="CHEBI:18420"/>
        <label>1</label>
    </ligand>
</feature>
<feature type="binding site" evidence="13">
    <location>
        <position position="277"/>
    </location>
    <ligand>
        <name>Mg(2+)</name>
        <dbReference type="ChEBI" id="CHEBI:18420"/>
        <label>1</label>
    </ligand>
</feature>
<feature type="domain" description="Nudix hydrolase" evidence="16">
    <location>
        <begin position="219"/>
        <end position="358"/>
    </location>
</feature>
<dbReference type="AlphaFoldDB" id="A0AA91BSS7"/>
<dbReference type="CDD" id="cd06661">
    <property type="entry name" value="GGCT_like"/>
    <property type="match status" value="1"/>
</dbReference>
<evidence type="ECO:0000256" key="2">
    <source>
        <dbReference type="ARBA" id="ARBA00007482"/>
    </source>
</evidence>
<accession>A0AA91BSS7</accession>
<dbReference type="GO" id="GO:0019693">
    <property type="term" value="P:ribose phosphate metabolic process"/>
    <property type="evidence" value="ECO:0007669"/>
    <property type="project" value="TreeGrafter"/>
</dbReference>
<dbReference type="InterPro" id="IPR036568">
    <property type="entry name" value="GGCT-like_sf"/>
</dbReference>
<dbReference type="SUPFAM" id="SSF55811">
    <property type="entry name" value="Nudix"/>
    <property type="match status" value="1"/>
</dbReference>
<dbReference type="EC" id="3.6.1.13" evidence="3"/>
<dbReference type="GO" id="GO:0005829">
    <property type="term" value="C:cytosol"/>
    <property type="evidence" value="ECO:0007669"/>
    <property type="project" value="TreeGrafter"/>
</dbReference>
<organism evidence="17 18">
    <name type="scientific">Ruegeria atlantica</name>
    <dbReference type="NCBI Taxonomy" id="81569"/>
    <lineage>
        <taxon>Bacteria</taxon>
        <taxon>Pseudomonadati</taxon>
        <taxon>Pseudomonadota</taxon>
        <taxon>Alphaproteobacteria</taxon>
        <taxon>Rhodobacterales</taxon>
        <taxon>Roseobacteraceae</taxon>
        <taxon>Ruegeria</taxon>
    </lineage>
</organism>
<comment type="catalytic activity">
    <reaction evidence="12">
        <text>ADP-D-ribose + H2O = D-ribose 5-phosphate + AMP + 2 H(+)</text>
        <dbReference type="Rhea" id="RHEA:10412"/>
        <dbReference type="ChEBI" id="CHEBI:15377"/>
        <dbReference type="ChEBI" id="CHEBI:15378"/>
        <dbReference type="ChEBI" id="CHEBI:57967"/>
        <dbReference type="ChEBI" id="CHEBI:78346"/>
        <dbReference type="ChEBI" id="CHEBI:456215"/>
        <dbReference type="EC" id="3.6.1.13"/>
    </reaction>
</comment>
<dbReference type="InterPro" id="IPR015797">
    <property type="entry name" value="NUDIX_hydrolase-like_dom_sf"/>
</dbReference>
<evidence type="ECO:0000256" key="11">
    <source>
        <dbReference type="ARBA" id="ARBA00033056"/>
    </source>
</evidence>
<feature type="binding site" evidence="13">
    <location>
        <position position="261"/>
    </location>
    <ligand>
        <name>Mg(2+)</name>
        <dbReference type="ChEBI" id="CHEBI:18420"/>
        <label>1</label>
    </ligand>
</feature>
<evidence type="ECO:0000256" key="13">
    <source>
        <dbReference type="PIRSR" id="PIRSR604385-2"/>
    </source>
</evidence>
<evidence type="ECO:0000259" key="16">
    <source>
        <dbReference type="PROSITE" id="PS51462"/>
    </source>
</evidence>